<name>A0ABS1KVV0_9BACT</name>
<proteinExistence type="predicted"/>
<protein>
    <submittedName>
        <fullName evidence="1">Uncharacterized protein</fullName>
    </submittedName>
</protein>
<accession>A0ABS1KVV0</accession>
<evidence type="ECO:0000313" key="2">
    <source>
        <dbReference type="Proteomes" id="UP000613030"/>
    </source>
</evidence>
<dbReference type="EMBL" id="JAERRB010000007">
    <property type="protein sequence ID" value="MBL0743576.1"/>
    <property type="molecule type" value="Genomic_DNA"/>
</dbReference>
<comment type="caution">
    <text evidence="1">The sequence shown here is derived from an EMBL/GenBank/DDBJ whole genome shotgun (WGS) entry which is preliminary data.</text>
</comment>
<evidence type="ECO:0000313" key="1">
    <source>
        <dbReference type="EMBL" id="MBL0743576.1"/>
    </source>
</evidence>
<dbReference type="RefSeq" id="WP_202012917.1">
    <property type="nucleotide sequence ID" value="NZ_JAERRB010000007.1"/>
</dbReference>
<dbReference type="Proteomes" id="UP000613030">
    <property type="component" value="Unassembled WGS sequence"/>
</dbReference>
<sequence length="166" mass="18906">MKYLVALFTVLLFGCDHGQPSIIDIEVHFLLKDKSGNNLYDSATVGHYHFGDIRVYYMDGDKKTEVYHSNYDAPRNVFSIQEGPVPAIIRFFPYEGATSQTEETINLIQWKVGDVDTVVTKIRKVDQSMFIDEVTINGKDLYIEGVTTPLVMFGNAYVDRLIELIK</sequence>
<organism evidence="1 2">
    <name type="scientific">Chryseolinea lacunae</name>
    <dbReference type="NCBI Taxonomy" id="2801331"/>
    <lineage>
        <taxon>Bacteria</taxon>
        <taxon>Pseudomonadati</taxon>
        <taxon>Bacteroidota</taxon>
        <taxon>Cytophagia</taxon>
        <taxon>Cytophagales</taxon>
        <taxon>Fulvivirgaceae</taxon>
        <taxon>Chryseolinea</taxon>
    </lineage>
</organism>
<gene>
    <name evidence="1" type="ORF">JI741_20245</name>
</gene>
<keyword evidence="2" id="KW-1185">Reference proteome</keyword>
<dbReference type="PROSITE" id="PS51257">
    <property type="entry name" value="PROKAR_LIPOPROTEIN"/>
    <property type="match status" value="1"/>
</dbReference>
<reference evidence="1 2" key="1">
    <citation type="submission" date="2021-01" db="EMBL/GenBank/DDBJ databases">
        <title>Chryseolinea sp. Jin1 Genome sequencing and assembly.</title>
        <authorList>
            <person name="Kim I."/>
        </authorList>
    </citation>
    <scope>NUCLEOTIDE SEQUENCE [LARGE SCALE GENOMIC DNA]</scope>
    <source>
        <strain evidence="1 2">Jin1</strain>
    </source>
</reference>